<evidence type="ECO:0000313" key="2">
    <source>
        <dbReference type="EMBL" id="NYD24513.1"/>
    </source>
</evidence>
<protein>
    <submittedName>
        <fullName evidence="2">Uncharacterized protein</fullName>
    </submittedName>
</protein>
<reference evidence="2 3" key="1">
    <citation type="submission" date="2020-07" db="EMBL/GenBank/DDBJ databases">
        <title>Sequencing the genomes of 1000 actinobacteria strains.</title>
        <authorList>
            <person name="Klenk H.-P."/>
        </authorList>
    </citation>
    <scope>NUCLEOTIDE SEQUENCE [LARGE SCALE GENOMIC DNA]</scope>
    <source>
        <strain evidence="2 3">DSM 7487</strain>
    </source>
</reference>
<sequence>MQPRRARARQQRPGYQPPGAGGREQRRGRGRPRRHHGHRQGPEVRSHAPVHGRRHTQPAGEPRPAAGPAPGRRRRRPPRRRQQPGAGPHERAGHHDGRRRPPRRAQRGDQDGPEQERRRVHHGLPPQGPGQLRRLQAVRPAGRRERPQLRQAGPDQRPPQERGSAGDETRGQREGLRGGQGHQHPGLPEAVGQAGRLRAADGLGEGEPGGGQPGGGPRTGAVVHELQQRQRGHGQTDPPPRGRGGERRQHGASSLQGRPGLGAGRLPRR</sequence>
<keyword evidence="3" id="KW-1185">Reference proteome</keyword>
<dbReference type="AlphaFoldDB" id="A0A7Y9DPN9"/>
<feature type="compositionally biased region" description="Basic residues" evidence="1">
    <location>
        <begin position="1"/>
        <end position="10"/>
    </location>
</feature>
<feature type="compositionally biased region" description="Low complexity" evidence="1">
    <location>
        <begin position="57"/>
        <end position="70"/>
    </location>
</feature>
<feature type="compositionally biased region" description="Basic and acidic residues" evidence="1">
    <location>
        <begin position="106"/>
        <end position="117"/>
    </location>
</feature>
<feature type="compositionally biased region" description="Basic residues" evidence="1">
    <location>
        <begin position="96"/>
        <end position="105"/>
    </location>
</feature>
<feature type="compositionally biased region" description="Basic residues" evidence="1">
    <location>
        <begin position="26"/>
        <end position="39"/>
    </location>
</feature>
<feature type="compositionally biased region" description="Basic and acidic residues" evidence="1">
    <location>
        <begin position="158"/>
        <end position="176"/>
    </location>
</feature>
<dbReference type="Proteomes" id="UP000521922">
    <property type="component" value="Unassembled WGS sequence"/>
</dbReference>
<feature type="region of interest" description="Disordered" evidence="1">
    <location>
        <begin position="1"/>
        <end position="269"/>
    </location>
</feature>
<dbReference type="EMBL" id="JACCBB010000001">
    <property type="protein sequence ID" value="NYD24513.1"/>
    <property type="molecule type" value="Genomic_DNA"/>
</dbReference>
<organism evidence="2 3">
    <name type="scientific">Kineococcus aurantiacus</name>
    <dbReference type="NCBI Taxonomy" id="37633"/>
    <lineage>
        <taxon>Bacteria</taxon>
        <taxon>Bacillati</taxon>
        <taxon>Actinomycetota</taxon>
        <taxon>Actinomycetes</taxon>
        <taxon>Kineosporiales</taxon>
        <taxon>Kineosporiaceae</taxon>
        <taxon>Kineococcus</taxon>
    </lineage>
</organism>
<accession>A0A7Y9DPN9</accession>
<feature type="compositionally biased region" description="Basic residues" evidence="1">
    <location>
        <begin position="71"/>
        <end position="82"/>
    </location>
</feature>
<feature type="compositionally biased region" description="Gly residues" evidence="1">
    <location>
        <begin position="203"/>
        <end position="218"/>
    </location>
</feature>
<evidence type="ECO:0000256" key="1">
    <source>
        <dbReference type="SAM" id="MobiDB-lite"/>
    </source>
</evidence>
<evidence type="ECO:0000313" key="3">
    <source>
        <dbReference type="Proteomes" id="UP000521922"/>
    </source>
</evidence>
<proteinExistence type="predicted"/>
<comment type="caution">
    <text evidence="2">The sequence shown here is derived from an EMBL/GenBank/DDBJ whole genome shotgun (WGS) entry which is preliminary data.</text>
</comment>
<name>A0A7Y9DPN9_9ACTN</name>
<gene>
    <name evidence="2" type="ORF">BJ968_004053</name>
</gene>